<sequence>MQRHLQIESKTKLISSVAKFQRVSCQKNASGGLVMLRKASDSAASKPEWVSLLRRVTVGAEPQNWYIFIN</sequence>
<keyword evidence="2" id="KW-1185">Reference proteome</keyword>
<organism evidence="1 2">
    <name type="scientific">Canavalia gladiata</name>
    <name type="common">Sword bean</name>
    <name type="synonym">Dolichos gladiatus</name>
    <dbReference type="NCBI Taxonomy" id="3824"/>
    <lineage>
        <taxon>Eukaryota</taxon>
        <taxon>Viridiplantae</taxon>
        <taxon>Streptophyta</taxon>
        <taxon>Embryophyta</taxon>
        <taxon>Tracheophyta</taxon>
        <taxon>Spermatophyta</taxon>
        <taxon>Magnoliopsida</taxon>
        <taxon>eudicotyledons</taxon>
        <taxon>Gunneridae</taxon>
        <taxon>Pentapetalae</taxon>
        <taxon>rosids</taxon>
        <taxon>fabids</taxon>
        <taxon>Fabales</taxon>
        <taxon>Fabaceae</taxon>
        <taxon>Papilionoideae</taxon>
        <taxon>50 kb inversion clade</taxon>
        <taxon>NPAAA clade</taxon>
        <taxon>indigoferoid/millettioid clade</taxon>
        <taxon>Phaseoleae</taxon>
        <taxon>Canavalia</taxon>
    </lineage>
</organism>
<protein>
    <submittedName>
        <fullName evidence="1">Uncharacterized protein</fullName>
    </submittedName>
</protein>
<name>A0AAN9L8J1_CANGL</name>
<dbReference type="EMBL" id="JAYMYQ010000005">
    <property type="protein sequence ID" value="KAK7331126.1"/>
    <property type="molecule type" value="Genomic_DNA"/>
</dbReference>
<accession>A0AAN9L8J1</accession>
<dbReference type="AlphaFoldDB" id="A0AAN9L8J1"/>
<evidence type="ECO:0000313" key="1">
    <source>
        <dbReference type="EMBL" id="KAK7331126.1"/>
    </source>
</evidence>
<proteinExistence type="predicted"/>
<reference evidence="1 2" key="1">
    <citation type="submission" date="2024-01" db="EMBL/GenBank/DDBJ databases">
        <title>The genomes of 5 underutilized Papilionoideae crops provide insights into root nodulation and disease resistanc.</title>
        <authorList>
            <person name="Jiang F."/>
        </authorList>
    </citation>
    <scope>NUCLEOTIDE SEQUENCE [LARGE SCALE GENOMIC DNA]</scope>
    <source>
        <strain evidence="1">LVBAO_FW01</strain>
        <tissue evidence="1">Leaves</tissue>
    </source>
</reference>
<gene>
    <name evidence="1" type="ORF">VNO77_25340</name>
</gene>
<comment type="caution">
    <text evidence="1">The sequence shown here is derived from an EMBL/GenBank/DDBJ whole genome shotgun (WGS) entry which is preliminary data.</text>
</comment>
<evidence type="ECO:0000313" key="2">
    <source>
        <dbReference type="Proteomes" id="UP001367508"/>
    </source>
</evidence>
<dbReference type="Proteomes" id="UP001367508">
    <property type="component" value="Unassembled WGS sequence"/>
</dbReference>